<keyword evidence="1" id="KW-1133">Transmembrane helix</keyword>
<keyword evidence="1" id="KW-0472">Membrane</keyword>
<accession>A0ABW2THI4</accession>
<evidence type="ECO:0000256" key="1">
    <source>
        <dbReference type="SAM" id="Phobius"/>
    </source>
</evidence>
<evidence type="ECO:0000313" key="2">
    <source>
        <dbReference type="EMBL" id="MFC7612291.1"/>
    </source>
</evidence>
<feature type="transmembrane region" description="Helical" evidence="1">
    <location>
        <begin position="35"/>
        <end position="53"/>
    </location>
</feature>
<comment type="caution">
    <text evidence="2">The sequence shown here is derived from an EMBL/GenBank/DDBJ whole genome shotgun (WGS) entry which is preliminary data.</text>
</comment>
<reference evidence="3" key="1">
    <citation type="journal article" date="2019" name="Int. J. Syst. Evol. Microbiol.">
        <title>The Global Catalogue of Microorganisms (GCM) 10K type strain sequencing project: providing services to taxonomists for standard genome sequencing and annotation.</title>
        <authorList>
            <consortium name="The Broad Institute Genomics Platform"/>
            <consortium name="The Broad Institute Genome Sequencing Center for Infectious Disease"/>
            <person name="Wu L."/>
            <person name="Ma J."/>
        </authorList>
    </citation>
    <scope>NUCLEOTIDE SEQUENCE [LARGE SCALE GENOMIC DNA]</scope>
    <source>
        <strain evidence="3">JCM 17695</strain>
    </source>
</reference>
<gene>
    <name evidence="2" type="ORF">ACFQV2_00015</name>
</gene>
<name>A0ABW2THI4_9PSEU</name>
<proteinExistence type="predicted"/>
<keyword evidence="1" id="KW-0812">Transmembrane</keyword>
<evidence type="ECO:0000313" key="3">
    <source>
        <dbReference type="Proteomes" id="UP001596512"/>
    </source>
</evidence>
<organism evidence="2 3">
    <name type="scientific">Actinokineospora soli</name>
    <dbReference type="NCBI Taxonomy" id="1048753"/>
    <lineage>
        <taxon>Bacteria</taxon>
        <taxon>Bacillati</taxon>
        <taxon>Actinomycetota</taxon>
        <taxon>Actinomycetes</taxon>
        <taxon>Pseudonocardiales</taxon>
        <taxon>Pseudonocardiaceae</taxon>
        <taxon>Actinokineospora</taxon>
    </lineage>
</organism>
<protein>
    <recommendedName>
        <fullName evidence="4">MYXO-CTERM domain-containing protein</fullName>
    </recommendedName>
</protein>
<dbReference type="Proteomes" id="UP001596512">
    <property type="component" value="Unassembled WGS sequence"/>
</dbReference>
<evidence type="ECO:0008006" key="4">
    <source>
        <dbReference type="Google" id="ProtNLM"/>
    </source>
</evidence>
<keyword evidence="3" id="KW-1185">Reference proteome</keyword>
<sequence>MPRLARRAGQWLVAGVLALAGVGVAVLKPLGVDHWNWLAVVVLAVAAVARSWAS</sequence>
<dbReference type="EMBL" id="JBHTEY010000001">
    <property type="protein sequence ID" value="MFC7612291.1"/>
    <property type="molecule type" value="Genomic_DNA"/>
</dbReference>